<dbReference type="PANTHER" id="PTHR10188">
    <property type="entry name" value="L-ASPARAGINASE"/>
    <property type="match status" value="1"/>
</dbReference>
<evidence type="ECO:0000256" key="7">
    <source>
        <dbReference type="PIRSR" id="PIRSR600246-3"/>
    </source>
</evidence>
<feature type="site" description="Cleavage; by autolysis" evidence="7">
    <location>
        <begin position="170"/>
        <end position="171"/>
    </location>
</feature>
<evidence type="ECO:0000256" key="3">
    <source>
        <dbReference type="ARBA" id="ARBA00044776"/>
    </source>
</evidence>
<dbReference type="EMBL" id="CP031150">
    <property type="protein sequence ID" value="AXG05127.1"/>
    <property type="molecule type" value="Genomic_DNA"/>
</dbReference>
<evidence type="ECO:0000313" key="10">
    <source>
        <dbReference type="Proteomes" id="UP000253273"/>
    </source>
</evidence>
<evidence type="ECO:0000256" key="4">
    <source>
        <dbReference type="ARBA" id="ARBA00049366"/>
    </source>
</evidence>
<dbReference type="PANTHER" id="PTHR10188:SF6">
    <property type="entry name" value="N(4)-(BETA-N-ACETYLGLUCOSAMINYL)-L-ASPARAGINASE"/>
    <property type="match status" value="1"/>
</dbReference>
<dbReference type="Pfam" id="PF01112">
    <property type="entry name" value="Asparaginase_2"/>
    <property type="match status" value="1"/>
</dbReference>
<reference evidence="9 10" key="1">
    <citation type="submission" date="2018-07" db="EMBL/GenBank/DDBJ databases">
        <title>Genome sequences of Haloplanus sp. CBA1113.</title>
        <authorList>
            <person name="Kim Y.B."/>
            <person name="Roh S.W."/>
        </authorList>
    </citation>
    <scope>NUCLEOTIDE SEQUENCE [LARGE SCALE GENOMIC DNA]</scope>
    <source>
        <strain evidence="9 10">CBA1113</strain>
    </source>
</reference>
<keyword evidence="10" id="KW-1185">Reference proteome</keyword>
<name>A0A345DYV5_9EURY</name>
<evidence type="ECO:0000256" key="2">
    <source>
        <dbReference type="ARBA" id="ARBA00030414"/>
    </source>
</evidence>
<feature type="binding site" evidence="6">
    <location>
        <begin position="210"/>
        <end position="213"/>
    </location>
    <ligand>
        <name>substrate</name>
    </ligand>
</feature>
<evidence type="ECO:0000256" key="6">
    <source>
        <dbReference type="PIRSR" id="PIRSR600246-2"/>
    </source>
</evidence>
<dbReference type="RefSeq" id="WP_114584282.1">
    <property type="nucleotide sequence ID" value="NZ_CP031150.1"/>
</dbReference>
<dbReference type="GO" id="GO:0005737">
    <property type="term" value="C:cytoplasm"/>
    <property type="evidence" value="ECO:0007669"/>
    <property type="project" value="TreeGrafter"/>
</dbReference>
<dbReference type="KEGG" id="haj:DU500_01060"/>
<comment type="catalytic activity">
    <reaction evidence="4">
        <text>L-asparagine + H2O = L-aspartate + NH4(+)</text>
        <dbReference type="Rhea" id="RHEA:21016"/>
        <dbReference type="ChEBI" id="CHEBI:15377"/>
        <dbReference type="ChEBI" id="CHEBI:28938"/>
        <dbReference type="ChEBI" id="CHEBI:29991"/>
        <dbReference type="ChEBI" id="CHEBI:58048"/>
        <dbReference type="EC" id="3.5.1.1"/>
    </reaction>
</comment>
<dbReference type="InterPro" id="IPR029055">
    <property type="entry name" value="Ntn_hydrolases_N"/>
</dbReference>
<evidence type="ECO:0000256" key="5">
    <source>
        <dbReference type="PIRSR" id="PIRSR600246-1"/>
    </source>
</evidence>
<dbReference type="EC" id="3.5.1.1" evidence="1"/>
<dbReference type="InterPro" id="IPR000246">
    <property type="entry name" value="Peptidase_T2"/>
</dbReference>
<sequence length="310" mass="31148">MRIIVHGGAGSGASLGGPTPERQAVLDAAASDGAAEATPLQAVVTAIRRLEADERFNAGRGGAVQSDGVVRVDAGLMTSDRTVGAVANVPGVEAAVDAARVVAAETPHVCVAGEHAAELAADFGVETGFDLTTERTRERFADADPPTGSPKAHLDWLRERFGRGGEHDHDTVGAVAGVEPRSTGSRSTAGGGRFAAATSTAGRWFALAGRVGDVPQVGAGFFCTPAGGASATGAGEDIARVTLARRAVDHLAGGAAADRAAALAIDEFEELTGSTAGVIVCGPDGVGAARNSESMQVAVAERYRGSRNCP</sequence>
<dbReference type="Gene3D" id="3.60.20.30">
    <property type="entry name" value="(Glycosyl)asparaginase"/>
    <property type="match status" value="1"/>
</dbReference>
<dbReference type="GO" id="GO:0004067">
    <property type="term" value="F:asparaginase activity"/>
    <property type="evidence" value="ECO:0007669"/>
    <property type="project" value="UniProtKB-EC"/>
</dbReference>
<proteinExistence type="predicted"/>
<evidence type="ECO:0000313" key="9">
    <source>
        <dbReference type="EMBL" id="AXG05127.1"/>
    </source>
</evidence>
<dbReference type="GeneID" id="37281931"/>
<feature type="active site" description="Nucleophile" evidence="5">
    <location>
        <position position="171"/>
    </location>
</feature>
<dbReference type="Proteomes" id="UP000253273">
    <property type="component" value="Chromosome"/>
</dbReference>
<gene>
    <name evidence="9" type="ORF">DU500_01060</name>
</gene>
<dbReference type="SUPFAM" id="SSF56235">
    <property type="entry name" value="N-terminal nucleophile aminohydrolases (Ntn hydrolases)"/>
    <property type="match status" value="1"/>
</dbReference>
<dbReference type="AlphaFoldDB" id="A0A345DYV5"/>
<evidence type="ECO:0000256" key="8">
    <source>
        <dbReference type="SAM" id="MobiDB-lite"/>
    </source>
</evidence>
<evidence type="ECO:0000256" key="1">
    <source>
        <dbReference type="ARBA" id="ARBA00012920"/>
    </source>
</evidence>
<organism evidence="9 10">
    <name type="scientific">Haloplanus rubicundus</name>
    <dbReference type="NCBI Taxonomy" id="1547898"/>
    <lineage>
        <taxon>Archaea</taxon>
        <taxon>Methanobacteriati</taxon>
        <taxon>Methanobacteriota</taxon>
        <taxon>Stenosarchaea group</taxon>
        <taxon>Halobacteria</taxon>
        <taxon>Halobacteriales</taxon>
        <taxon>Haloferacaceae</taxon>
        <taxon>Haloplanus</taxon>
    </lineage>
</organism>
<feature type="region of interest" description="Disordered" evidence="8">
    <location>
        <begin position="1"/>
        <end position="20"/>
    </location>
</feature>
<accession>A0A345DYV5</accession>
<feature type="binding site" evidence="6">
    <location>
        <begin position="232"/>
        <end position="235"/>
    </location>
    <ligand>
        <name>substrate</name>
    </ligand>
</feature>
<protein>
    <recommendedName>
        <fullName evidence="3">Plant-type L-asparaginase</fullName>
        <ecNumber evidence="1">3.5.1.1</ecNumber>
    </recommendedName>
    <alternativeName>
        <fullName evidence="2">L-asparagine amidohydrolase</fullName>
    </alternativeName>
</protein>
<dbReference type="OrthoDB" id="18230at2157"/>